<dbReference type="InterPro" id="IPR044817">
    <property type="entry name" value="SBP-like"/>
</dbReference>
<feature type="compositionally biased region" description="Basic residues" evidence="10">
    <location>
        <begin position="174"/>
        <end position="183"/>
    </location>
</feature>
<keyword evidence="6" id="KW-0238">DNA-binding</keyword>
<dbReference type="GO" id="GO:0008270">
    <property type="term" value="F:zinc ion binding"/>
    <property type="evidence" value="ECO:0007669"/>
    <property type="project" value="UniProtKB-KW"/>
</dbReference>
<keyword evidence="7" id="KW-0804">Transcription</keyword>
<feature type="region of interest" description="Disordered" evidence="10">
    <location>
        <begin position="58"/>
        <end position="103"/>
    </location>
</feature>
<dbReference type="Gramene" id="KJB68768">
    <property type="protein sequence ID" value="KJB68768"/>
    <property type="gene ID" value="B456_011G029400"/>
</dbReference>
<keyword evidence="3 9" id="KW-0863">Zinc-finger</keyword>
<gene>
    <name evidence="12" type="ORF">B456_011G029400</name>
</gene>
<feature type="region of interest" description="Disordered" evidence="10">
    <location>
        <begin position="174"/>
        <end position="195"/>
    </location>
</feature>
<dbReference type="FunFam" id="4.10.1100.10:FF:000001">
    <property type="entry name" value="Squamosa promoter-binding-like protein 14"/>
    <property type="match status" value="1"/>
</dbReference>
<dbReference type="STRING" id="29730.A0A0D2SZ40"/>
<comment type="subcellular location">
    <subcellularLocation>
        <location evidence="1">Nucleus</location>
    </subcellularLocation>
</comment>
<dbReference type="InterPro" id="IPR036893">
    <property type="entry name" value="SBP_sf"/>
</dbReference>
<dbReference type="Pfam" id="PF03110">
    <property type="entry name" value="SBP"/>
    <property type="match status" value="1"/>
</dbReference>
<dbReference type="EMBL" id="CM001750">
    <property type="protein sequence ID" value="KJB68768.1"/>
    <property type="molecule type" value="Genomic_DNA"/>
</dbReference>
<dbReference type="PROSITE" id="PS51141">
    <property type="entry name" value="ZF_SBP"/>
    <property type="match status" value="1"/>
</dbReference>
<keyword evidence="5" id="KW-0805">Transcription regulation</keyword>
<dbReference type="AlphaFoldDB" id="A0A0D2SZ40"/>
<dbReference type="SUPFAM" id="SSF103612">
    <property type="entry name" value="SBT domain"/>
    <property type="match status" value="1"/>
</dbReference>
<keyword evidence="13" id="KW-1185">Reference proteome</keyword>
<evidence type="ECO:0000256" key="1">
    <source>
        <dbReference type="ARBA" id="ARBA00004123"/>
    </source>
</evidence>
<evidence type="ECO:0000313" key="13">
    <source>
        <dbReference type="Proteomes" id="UP000032304"/>
    </source>
</evidence>
<evidence type="ECO:0000259" key="11">
    <source>
        <dbReference type="PROSITE" id="PS51141"/>
    </source>
</evidence>
<dbReference type="Gene3D" id="4.10.1100.10">
    <property type="entry name" value="Transcription factor, SBP-box domain"/>
    <property type="match status" value="1"/>
</dbReference>
<keyword evidence="2" id="KW-0479">Metal-binding</keyword>
<feature type="compositionally biased region" description="Basic and acidic residues" evidence="10">
    <location>
        <begin position="184"/>
        <end position="195"/>
    </location>
</feature>
<feature type="compositionally biased region" description="Basic and acidic residues" evidence="10">
    <location>
        <begin position="60"/>
        <end position="69"/>
    </location>
</feature>
<evidence type="ECO:0000256" key="5">
    <source>
        <dbReference type="ARBA" id="ARBA00023015"/>
    </source>
</evidence>
<evidence type="ECO:0000256" key="2">
    <source>
        <dbReference type="ARBA" id="ARBA00022723"/>
    </source>
</evidence>
<dbReference type="PANTHER" id="PTHR31251">
    <property type="entry name" value="SQUAMOSA PROMOTER-BINDING-LIKE PROTEIN 4"/>
    <property type="match status" value="1"/>
</dbReference>
<name>A0A0D2SZ40_GOSRA</name>
<feature type="domain" description="SBP-type" evidence="11">
    <location>
        <begin position="107"/>
        <end position="184"/>
    </location>
</feature>
<evidence type="ECO:0000256" key="4">
    <source>
        <dbReference type="ARBA" id="ARBA00022833"/>
    </source>
</evidence>
<evidence type="ECO:0000256" key="8">
    <source>
        <dbReference type="ARBA" id="ARBA00023242"/>
    </source>
</evidence>
<dbReference type="GO" id="GO:0005634">
    <property type="term" value="C:nucleus"/>
    <property type="evidence" value="ECO:0007669"/>
    <property type="project" value="UniProtKB-SubCell"/>
</dbReference>
<evidence type="ECO:0000313" key="12">
    <source>
        <dbReference type="EMBL" id="KJB68768.1"/>
    </source>
</evidence>
<protein>
    <recommendedName>
        <fullName evidence="11">SBP-type domain-containing protein</fullName>
    </recommendedName>
</protein>
<reference evidence="12 13" key="1">
    <citation type="journal article" date="2012" name="Nature">
        <title>Repeated polyploidization of Gossypium genomes and the evolution of spinnable cotton fibres.</title>
        <authorList>
            <person name="Paterson A.H."/>
            <person name="Wendel J.F."/>
            <person name="Gundlach H."/>
            <person name="Guo H."/>
            <person name="Jenkins J."/>
            <person name="Jin D."/>
            <person name="Llewellyn D."/>
            <person name="Showmaker K.C."/>
            <person name="Shu S."/>
            <person name="Udall J."/>
            <person name="Yoo M.J."/>
            <person name="Byers R."/>
            <person name="Chen W."/>
            <person name="Doron-Faigenboim A."/>
            <person name="Duke M.V."/>
            <person name="Gong L."/>
            <person name="Grimwood J."/>
            <person name="Grover C."/>
            <person name="Grupp K."/>
            <person name="Hu G."/>
            <person name="Lee T.H."/>
            <person name="Li J."/>
            <person name="Lin L."/>
            <person name="Liu T."/>
            <person name="Marler B.S."/>
            <person name="Page J.T."/>
            <person name="Roberts A.W."/>
            <person name="Romanel E."/>
            <person name="Sanders W.S."/>
            <person name="Szadkowski E."/>
            <person name="Tan X."/>
            <person name="Tang H."/>
            <person name="Xu C."/>
            <person name="Wang J."/>
            <person name="Wang Z."/>
            <person name="Zhang D."/>
            <person name="Zhang L."/>
            <person name="Ashrafi H."/>
            <person name="Bedon F."/>
            <person name="Bowers J.E."/>
            <person name="Brubaker C.L."/>
            <person name="Chee P.W."/>
            <person name="Das S."/>
            <person name="Gingle A.R."/>
            <person name="Haigler C.H."/>
            <person name="Harker D."/>
            <person name="Hoffmann L.V."/>
            <person name="Hovav R."/>
            <person name="Jones D.C."/>
            <person name="Lemke C."/>
            <person name="Mansoor S."/>
            <person name="ur Rahman M."/>
            <person name="Rainville L.N."/>
            <person name="Rambani A."/>
            <person name="Reddy U.K."/>
            <person name="Rong J.K."/>
            <person name="Saranga Y."/>
            <person name="Scheffler B.E."/>
            <person name="Scheffler J.A."/>
            <person name="Stelly D.M."/>
            <person name="Triplett B.A."/>
            <person name="Van Deynze A."/>
            <person name="Vaslin M.F."/>
            <person name="Waghmare V.N."/>
            <person name="Walford S.A."/>
            <person name="Wright R.J."/>
            <person name="Zaki E.A."/>
            <person name="Zhang T."/>
            <person name="Dennis E.S."/>
            <person name="Mayer K.F."/>
            <person name="Peterson D.G."/>
            <person name="Rokhsar D.S."/>
            <person name="Wang X."/>
            <person name="Schmutz J."/>
        </authorList>
    </citation>
    <scope>NUCLEOTIDE SEQUENCE [LARGE SCALE GENOMIC DNA]</scope>
</reference>
<dbReference type="SMR" id="A0A0D2SZ40"/>
<proteinExistence type="predicted"/>
<keyword evidence="4" id="KW-0862">Zinc</keyword>
<evidence type="ECO:0000256" key="7">
    <source>
        <dbReference type="ARBA" id="ARBA00023163"/>
    </source>
</evidence>
<organism evidence="12 13">
    <name type="scientific">Gossypium raimondii</name>
    <name type="common">Peruvian cotton</name>
    <name type="synonym">Gossypium klotzschianum subsp. raimondii</name>
    <dbReference type="NCBI Taxonomy" id="29730"/>
    <lineage>
        <taxon>Eukaryota</taxon>
        <taxon>Viridiplantae</taxon>
        <taxon>Streptophyta</taxon>
        <taxon>Embryophyta</taxon>
        <taxon>Tracheophyta</taxon>
        <taxon>Spermatophyta</taxon>
        <taxon>Magnoliopsida</taxon>
        <taxon>eudicotyledons</taxon>
        <taxon>Gunneridae</taxon>
        <taxon>Pentapetalae</taxon>
        <taxon>rosids</taxon>
        <taxon>malvids</taxon>
        <taxon>Malvales</taxon>
        <taxon>Malvaceae</taxon>
        <taxon>Malvoideae</taxon>
        <taxon>Gossypium</taxon>
    </lineage>
</organism>
<dbReference type="eggNOG" id="ENOG502RZTN">
    <property type="taxonomic scope" value="Eukaryota"/>
</dbReference>
<accession>A0A0D2SZ40</accession>
<dbReference type="InterPro" id="IPR004333">
    <property type="entry name" value="SBP_dom"/>
</dbReference>
<evidence type="ECO:0000256" key="6">
    <source>
        <dbReference type="ARBA" id="ARBA00023125"/>
    </source>
</evidence>
<dbReference type="PANTHER" id="PTHR31251:SF197">
    <property type="entry name" value="SQUAMOSA PROMOTER-BINDING-LIKE PROTEIN 16"/>
    <property type="match status" value="1"/>
</dbReference>
<keyword evidence="8" id="KW-0539">Nucleus</keyword>
<dbReference type="Proteomes" id="UP000032304">
    <property type="component" value="Chromosome 11"/>
</dbReference>
<evidence type="ECO:0000256" key="3">
    <source>
        <dbReference type="ARBA" id="ARBA00022771"/>
    </source>
</evidence>
<feature type="compositionally biased region" description="Acidic residues" evidence="10">
    <location>
        <begin position="70"/>
        <end position="82"/>
    </location>
</feature>
<evidence type="ECO:0000256" key="10">
    <source>
        <dbReference type="SAM" id="MobiDB-lite"/>
    </source>
</evidence>
<evidence type="ECO:0000256" key="9">
    <source>
        <dbReference type="PROSITE-ProRule" id="PRU00470"/>
    </source>
</evidence>
<dbReference type="OrthoDB" id="514967at2759"/>
<sequence length="195" mass="22680">MVLIHDSPLLLLLFLPFFNLIISQRDYFFILPHRKPLHLIHLLFSFVIFKQNPEMATSKAEGKRRLKEMAEEEEEEEEDEDNSTTGDDDKKKKGKRGSSTVVGGSCPPACQVENCTADMTDAKRYHRRHKVCEFHAKAPVVRVAGIHQRFCQQCSRFHELSEFDETKRSCRRRLAGHNERRRKSSSEYHGEGSNY</sequence>
<dbReference type="GO" id="GO:0003677">
    <property type="term" value="F:DNA binding"/>
    <property type="evidence" value="ECO:0007669"/>
    <property type="project" value="UniProtKB-KW"/>
</dbReference>